<dbReference type="Pfam" id="PF03462">
    <property type="entry name" value="PCRF"/>
    <property type="match status" value="1"/>
</dbReference>
<dbReference type="FunFam" id="3.30.70.1660:FF:000002">
    <property type="entry name" value="Peptide chain release factor 1"/>
    <property type="match status" value="1"/>
</dbReference>
<gene>
    <name evidence="5" type="primary">prfA</name>
    <name evidence="10" type="ORF">COT80_04100</name>
</gene>
<comment type="subcellular location">
    <subcellularLocation>
        <location evidence="5">Cytoplasm</location>
    </subcellularLocation>
</comment>
<dbReference type="SUPFAM" id="SSF75620">
    <property type="entry name" value="Release factor"/>
    <property type="match status" value="1"/>
</dbReference>
<keyword evidence="7" id="KW-0175">Coiled coil</keyword>
<dbReference type="SMART" id="SM00937">
    <property type="entry name" value="PCRF"/>
    <property type="match status" value="1"/>
</dbReference>
<evidence type="ECO:0000256" key="5">
    <source>
        <dbReference type="HAMAP-Rule" id="MF_00093"/>
    </source>
</evidence>
<evidence type="ECO:0000256" key="8">
    <source>
        <dbReference type="SAM" id="MobiDB-lite"/>
    </source>
</evidence>
<reference evidence="11" key="1">
    <citation type="submission" date="2017-09" db="EMBL/GenBank/DDBJ databases">
        <title>Depth-based differentiation of microbial function through sediment-hosted aquifers and enrichment of novel symbionts in the deep terrestrial subsurface.</title>
        <authorList>
            <person name="Probst A.J."/>
            <person name="Ladd B."/>
            <person name="Jarett J.K."/>
            <person name="Geller-Mcgrath D.E."/>
            <person name="Sieber C.M.K."/>
            <person name="Emerson J.B."/>
            <person name="Anantharaman K."/>
            <person name="Thomas B.C."/>
            <person name="Malmstrom R."/>
            <person name="Stieglmeier M."/>
            <person name="Klingl A."/>
            <person name="Woyke T."/>
            <person name="Ryan C.M."/>
            <person name="Banfield J.F."/>
        </authorList>
    </citation>
    <scope>NUCLEOTIDE SEQUENCE [LARGE SCALE GENOMIC DNA]</scope>
</reference>
<evidence type="ECO:0000313" key="10">
    <source>
        <dbReference type="EMBL" id="PIS05922.1"/>
    </source>
</evidence>
<comment type="similarity">
    <text evidence="2 5">Belongs to the prokaryotic/mitochondrial release factor family.</text>
</comment>
<dbReference type="NCBIfam" id="NF001859">
    <property type="entry name" value="PRK00591.1"/>
    <property type="match status" value="1"/>
</dbReference>
<dbReference type="InterPro" id="IPR050057">
    <property type="entry name" value="Prokaryotic/Mito_RF"/>
</dbReference>
<dbReference type="AlphaFoldDB" id="A0A2H0W3H8"/>
<evidence type="ECO:0000256" key="4">
    <source>
        <dbReference type="ARBA" id="ARBA00022917"/>
    </source>
</evidence>
<accession>A0A2H0W3H8</accession>
<feature type="compositionally biased region" description="Basic and acidic residues" evidence="8">
    <location>
        <begin position="283"/>
        <end position="294"/>
    </location>
</feature>
<dbReference type="Gene3D" id="3.30.160.20">
    <property type="match status" value="1"/>
</dbReference>
<dbReference type="PANTHER" id="PTHR43804:SF7">
    <property type="entry name" value="LD18447P"/>
    <property type="match status" value="1"/>
</dbReference>
<dbReference type="Gene3D" id="3.30.70.1660">
    <property type="match status" value="1"/>
</dbReference>
<comment type="PTM">
    <text evidence="5">Methylated by PrmC. Methylation increases the termination efficiency of RF1.</text>
</comment>
<feature type="region of interest" description="Disordered" evidence="8">
    <location>
        <begin position="283"/>
        <end position="304"/>
    </location>
</feature>
<dbReference type="GO" id="GO:0005737">
    <property type="term" value="C:cytoplasm"/>
    <property type="evidence" value="ECO:0007669"/>
    <property type="project" value="UniProtKB-SubCell"/>
</dbReference>
<dbReference type="InterPro" id="IPR000352">
    <property type="entry name" value="Pep_chain_release_fac_I"/>
</dbReference>
<dbReference type="InterPro" id="IPR005139">
    <property type="entry name" value="PCRF"/>
</dbReference>
<keyword evidence="5" id="KW-0963">Cytoplasm</keyword>
<protein>
    <recommendedName>
        <fullName evidence="5 6">Peptide chain release factor 1</fullName>
        <shortName evidence="5">RF-1</shortName>
    </recommendedName>
</protein>
<dbReference type="EMBL" id="PEZY01000012">
    <property type="protein sequence ID" value="PIS05922.1"/>
    <property type="molecule type" value="Genomic_DNA"/>
</dbReference>
<dbReference type="FunFam" id="3.30.160.20:FF:000004">
    <property type="entry name" value="Peptide chain release factor 1"/>
    <property type="match status" value="1"/>
</dbReference>
<dbReference type="InterPro" id="IPR004373">
    <property type="entry name" value="RF-1"/>
</dbReference>
<comment type="caution">
    <text evidence="10">The sequence shown here is derived from an EMBL/GenBank/DDBJ whole genome shotgun (WGS) entry which is preliminary data.</text>
</comment>
<evidence type="ECO:0000313" key="11">
    <source>
        <dbReference type="Proteomes" id="UP000229056"/>
    </source>
</evidence>
<feature type="domain" description="Peptide chain release factor" evidence="9">
    <location>
        <begin position="63"/>
        <end position="178"/>
    </location>
</feature>
<feature type="modified residue" description="N5-methylglutamine" evidence="5">
    <location>
        <position position="234"/>
    </location>
</feature>
<proteinExistence type="inferred from homology"/>
<dbReference type="Proteomes" id="UP000229056">
    <property type="component" value="Unassembled WGS sequence"/>
</dbReference>
<evidence type="ECO:0000256" key="6">
    <source>
        <dbReference type="NCBIfam" id="TIGR00019"/>
    </source>
</evidence>
<keyword evidence="4 5" id="KW-0648">Protein biosynthesis</keyword>
<evidence type="ECO:0000256" key="3">
    <source>
        <dbReference type="ARBA" id="ARBA00022481"/>
    </source>
</evidence>
<keyword evidence="3 5" id="KW-0488">Methylation</keyword>
<dbReference type="NCBIfam" id="TIGR00019">
    <property type="entry name" value="prfA"/>
    <property type="match status" value="1"/>
</dbReference>
<evidence type="ECO:0000256" key="1">
    <source>
        <dbReference type="ARBA" id="ARBA00002986"/>
    </source>
</evidence>
<dbReference type="Pfam" id="PF00472">
    <property type="entry name" value="RF-1"/>
    <property type="match status" value="1"/>
</dbReference>
<comment type="function">
    <text evidence="1 5">Peptide chain release factor 1 directs the termination of translation in response to the peptide chain termination codons UAG and UAA.</text>
</comment>
<name>A0A2H0W3H8_9BACT</name>
<evidence type="ECO:0000259" key="9">
    <source>
        <dbReference type="SMART" id="SM00937"/>
    </source>
</evidence>
<dbReference type="HAMAP" id="MF_00093">
    <property type="entry name" value="Rel_fac_1"/>
    <property type="match status" value="1"/>
</dbReference>
<evidence type="ECO:0000256" key="7">
    <source>
        <dbReference type="SAM" id="Coils"/>
    </source>
</evidence>
<feature type="coiled-coil region" evidence="7">
    <location>
        <begin position="24"/>
        <end position="51"/>
    </location>
</feature>
<dbReference type="GO" id="GO:0016149">
    <property type="term" value="F:translation release factor activity, codon specific"/>
    <property type="evidence" value="ECO:0007669"/>
    <property type="project" value="UniProtKB-UniRule"/>
</dbReference>
<dbReference type="InterPro" id="IPR045853">
    <property type="entry name" value="Pep_chain_release_fac_I_sf"/>
</dbReference>
<dbReference type="PANTHER" id="PTHR43804">
    <property type="entry name" value="LD18447P"/>
    <property type="match status" value="1"/>
</dbReference>
<organism evidence="10 11">
    <name type="scientific">Candidatus Buchananbacteria bacterium CG10_big_fil_rev_8_21_14_0_10_33_19</name>
    <dbReference type="NCBI Taxonomy" id="1974525"/>
    <lineage>
        <taxon>Bacteria</taxon>
        <taxon>Candidatus Buchananiibacteriota</taxon>
    </lineage>
</organism>
<evidence type="ECO:0000256" key="2">
    <source>
        <dbReference type="ARBA" id="ARBA00010835"/>
    </source>
</evidence>
<sequence>MQDKLFKIQSRFDELERLLQDSSVVSDTQKLKEISQEYEDLKEVMQAKKKLDKVISDILETQKMIDENSDDAEMKAISEEENIDLENQKANLEKEIKFLLTPRDPNDKKNVIVEIRAGAGGDESALFAAELFRMYSRFAEHQNWKTSLLSSNQIGIGGFKEIIFEIIGKDVYGDMKYESGVHRVQRVPETEKKGRVHTSTTTVVVLPEAEEVDLKIDPNDLRIDTFCAGGNGGQSVNTTKSAVRITHIPTNTVVSCQDEKSQLQNKKKAMTVLRSRILANIEEEKRKTSSDTRKTQIGTGDRSEKIRTYNFPQDRITDHRIGENFGNIPNVLDGNLNLIINALKERSNIEALKS</sequence>
<dbReference type="Gene3D" id="6.10.140.1950">
    <property type="match status" value="1"/>
</dbReference>